<dbReference type="PANTHER" id="PTHR47990">
    <property type="entry name" value="2-OXOGLUTARATE (2OG) AND FE(II)-DEPENDENT OXYGENASE SUPERFAMILY PROTEIN-RELATED"/>
    <property type="match status" value="1"/>
</dbReference>
<dbReference type="EMBL" id="JAHRHJ020001344">
    <property type="protein sequence ID" value="KAH9293288.1"/>
    <property type="molecule type" value="Genomic_DNA"/>
</dbReference>
<dbReference type="InterPro" id="IPR027443">
    <property type="entry name" value="IPNS-like_sf"/>
</dbReference>
<dbReference type="PROSITE" id="PS51471">
    <property type="entry name" value="FE2OG_OXY"/>
    <property type="match status" value="1"/>
</dbReference>
<protein>
    <recommendedName>
        <fullName evidence="1">Fe2OG dioxygenase domain-containing protein</fullName>
    </recommendedName>
</protein>
<dbReference type="AlphaFoldDB" id="A0AA38F8I4"/>
<feature type="non-terminal residue" evidence="2">
    <location>
        <position position="124"/>
    </location>
</feature>
<dbReference type="InterPro" id="IPR044861">
    <property type="entry name" value="IPNS-like_FE2OG_OXY"/>
</dbReference>
<evidence type="ECO:0000313" key="3">
    <source>
        <dbReference type="Proteomes" id="UP000824469"/>
    </source>
</evidence>
<organism evidence="2 3">
    <name type="scientific">Taxus chinensis</name>
    <name type="common">Chinese yew</name>
    <name type="synonym">Taxus wallichiana var. chinensis</name>
    <dbReference type="NCBI Taxonomy" id="29808"/>
    <lineage>
        <taxon>Eukaryota</taxon>
        <taxon>Viridiplantae</taxon>
        <taxon>Streptophyta</taxon>
        <taxon>Embryophyta</taxon>
        <taxon>Tracheophyta</taxon>
        <taxon>Spermatophyta</taxon>
        <taxon>Pinopsida</taxon>
        <taxon>Pinidae</taxon>
        <taxon>Conifers II</taxon>
        <taxon>Cupressales</taxon>
        <taxon>Taxaceae</taxon>
        <taxon>Taxus</taxon>
    </lineage>
</organism>
<accession>A0AA38F8I4</accession>
<dbReference type="Gene3D" id="2.60.120.330">
    <property type="entry name" value="B-lactam Antibiotic, Isopenicillin N Synthase, Chain"/>
    <property type="match status" value="1"/>
</dbReference>
<dbReference type="InterPro" id="IPR005123">
    <property type="entry name" value="Oxoglu/Fe-dep_dioxygenase_dom"/>
</dbReference>
<comment type="caution">
    <text evidence="2">The sequence shown here is derived from an EMBL/GenBank/DDBJ whole genome shotgun (WGS) entry which is preliminary data.</text>
</comment>
<name>A0AA38F8I4_TAXCH</name>
<dbReference type="SUPFAM" id="SSF51197">
    <property type="entry name" value="Clavaminate synthase-like"/>
    <property type="match status" value="1"/>
</dbReference>
<dbReference type="Proteomes" id="UP000824469">
    <property type="component" value="Unassembled WGS sequence"/>
</dbReference>
<keyword evidence="3" id="KW-1185">Reference proteome</keyword>
<dbReference type="Pfam" id="PF03171">
    <property type="entry name" value="2OG-FeII_Oxy"/>
    <property type="match status" value="1"/>
</dbReference>
<evidence type="ECO:0000313" key="2">
    <source>
        <dbReference type="EMBL" id="KAH9293288.1"/>
    </source>
</evidence>
<proteinExistence type="predicted"/>
<sequence>MADLQRKISMIIIASLKLDVETFYHSDFEETTSYMRIHHHYSEGKFAAGEEALFPHTDPNCFTIVYQDNGGGFQFESKEGNWVDVKPNSLVINIADSLKAWSNGRYHNTKHRVVYKDWTNRISV</sequence>
<feature type="domain" description="Fe2OG dioxygenase" evidence="1">
    <location>
        <begin position="31"/>
        <end position="124"/>
    </location>
</feature>
<dbReference type="InterPro" id="IPR050231">
    <property type="entry name" value="Iron_ascorbate_oxido_reductase"/>
</dbReference>
<gene>
    <name evidence="2" type="ORF">KI387_041512</name>
</gene>
<evidence type="ECO:0000259" key="1">
    <source>
        <dbReference type="PROSITE" id="PS51471"/>
    </source>
</evidence>
<reference evidence="2 3" key="1">
    <citation type="journal article" date="2021" name="Nat. Plants">
        <title>The Taxus genome provides insights into paclitaxel biosynthesis.</title>
        <authorList>
            <person name="Xiong X."/>
            <person name="Gou J."/>
            <person name="Liao Q."/>
            <person name="Li Y."/>
            <person name="Zhou Q."/>
            <person name="Bi G."/>
            <person name="Li C."/>
            <person name="Du R."/>
            <person name="Wang X."/>
            <person name="Sun T."/>
            <person name="Guo L."/>
            <person name="Liang H."/>
            <person name="Lu P."/>
            <person name="Wu Y."/>
            <person name="Zhang Z."/>
            <person name="Ro D.K."/>
            <person name="Shang Y."/>
            <person name="Huang S."/>
            <person name="Yan J."/>
        </authorList>
    </citation>
    <scope>NUCLEOTIDE SEQUENCE [LARGE SCALE GENOMIC DNA]</scope>
    <source>
        <strain evidence="2">Ta-2019</strain>
    </source>
</reference>